<protein>
    <submittedName>
        <fullName evidence="1">Uncharacterized protein</fullName>
    </submittedName>
</protein>
<evidence type="ECO:0000313" key="1">
    <source>
        <dbReference type="EMBL" id="KAG9493804.1"/>
    </source>
</evidence>
<dbReference type="EMBL" id="WNTK01000001">
    <property type="protein sequence ID" value="KAG9493804.1"/>
    <property type="molecule type" value="Genomic_DNA"/>
</dbReference>
<dbReference type="AlphaFoldDB" id="A0A8J6KNT8"/>
<gene>
    <name evidence="1" type="ORF">GDO78_001597</name>
</gene>
<name>A0A8J6KNT8_ELECQ</name>
<evidence type="ECO:0000313" key="2">
    <source>
        <dbReference type="Proteomes" id="UP000770717"/>
    </source>
</evidence>
<dbReference type="Proteomes" id="UP000770717">
    <property type="component" value="Unassembled WGS sequence"/>
</dbReference>
<accession>A0A8J6KNT8</accession>
<keyword evidence="2" id="KW-1185">Reference proteome</keyword>
<comment type="caution">
    <text evidence="1">The sequence shown here is derived from an EMBL/GenBank/DDBJ whole genome shotgun (WGS) entry which is preliminary data.</text>
</comment>
<reference evidence="1" key="1">
    <citation type="thesis" date="2020" institute="ProQuest LLC" country="789 East Eisenhower Parkway, Ann Arbor, MI, USA">
        <title>Comparative Genomics and Chromosome Evolution.</title>
        <authorList>
            <person name="Mudd A.B."/>
        </authorList>
    </citation>
    <scope>NUCLEOTIDE SEQUENCE</scope>
    <source>
        <strain evidence="1">HN-11 Male</strain>
        <tissue evidence="1">Kidney and liver</tissue>
    </source>
</reference>
<organism evidence="1 2">
    <name type="scientific">Eleutherodactylus coqui</name>
    <name type="common">Puerto Rican coqui</name>
    <dbReference type="NCBI Taxonomy" id="57060"/>
    <lineage>
        <taxon>Eukaryota</taxon>
        <taxon>Metazoa</taxon>
        <taxon>Chordata</taxon>
        <taxon>Craniata</taxon>
        <taxon>Vertebrata</taxon>
        <taxon>Euteleostomi</taxon>
        <taxon>Amphibia</taxon>
        <taxon>Batrachia</taxon>
        <taxon>Anura</taxon>
        <taxon>Neobatrachia</taxon>
        <taxon>Hyloidea</taxon>
        <taxon>Eleutherodactylidae</taxon>
        <taxon>Eleutherodactylinae</taxon>
        <taxon>Eleutherodactylus</taxon>
        <taxon>Eleutherodactylus</taxon>
    </lineage>
</organism>
<proteinExistence type="predicted"/>
<sequence length="82" mass="9352">MYVSQALTSREAIYTQTKQRVGTLILSCACRCGQLIENTNNSTTEHRIGIHLGGNHMRQGDRGFRAWGHNLFWSMGHIIRLH</sequence>